<evidence type="ECO:0000313" key="1">
    <source>
        <dbReference type="EMBL" id="MBX68212.1"/>
    </source>
</evidence>
<name>A0A2P2QMH0_RHIMU</name>
<reference evidence="1" key="1">
    <citation type="submission" date="2018-02" db="EMBL/GenBank/DDBJ databases">
        <title>Rhizophora mucronata_Transcriptome.</title>
        <authorList>
            <person name="Meera S.P."/>
            <person name="Sreeshan A."/>
            <person name="Augustine A."/>
        </authorList>
    </citation>
    <scope>NUCLEOTIDE SEQUENCE</scope>
    <source>
        <tissue evidence="1">Leaf</tissue>
    </source>
</reference>
<accession>A0A2P2QMH0</accession>
<dbReference type="AlphaFoldDB" id="A0A2P2QMH0"/>
<proteinExistence type="predicted"/>
<sequence length="49" mass="5254">MQGRMALPKIGGASVYYGHSPQTQTMTMPCGMPTVPSSGHAGGYYQTRY</sequence>
<protein>
    <submittedName>
        <fullName evidence="1">Uncharacterized protein</fullName>
    </submittedName>
</protein>
<dbReference type="EMBL" id="GGEC01087728">
    <property type="protein sequence ID" value="MBX68212.1"/>
    <property type="molecule type" value="Transcribed_RNA"/>
</dbReference>
<organism evidence="1">
    <name type="scientific">Rhizophora mucronata</name>
    <name type="common">Asiatic mangrove</name>
    <dbReference type="NCBI Taxonomy" id="61149"/>
    <lineage>
        <taxon>Eukaryota</taxon>
        <taxon>Viridiplantae</taxon>
        <taxon>Streptophyta</taxon>
        <taxon>Embryophyta</taxon>
        <taxon>Tracheophyta</taxon>
        <taxon>Spermatophyta</taxon>
        <taxon>Magnoliopsida</taxon>
        <taxon>eudicotyledons</taxon>
        <taxon>Gunneridae</taxon>
        <taxon>Pentapetalae</taxon>
        <taxon>rosids</taxon>
        <taxon>fabids</taxon>
        <taxon>Malpighiales</taxon>
        <taxon>Rhizophoraceae</taxon>
        <taxon>Rhizophora</taxon>
    </lineage>
</organism>